<comment type="similarity">
    <text evidence="1">Belongs to the CWC15 family.</text>
</comment>
<feature type="compositionally biased region" description="Polar residues" evidence="5">
    <location>
        <begin position="1"/>
        <end position="12"/>
    </location>
</feature>
<gene>
    <name evidence="6" type="ORF">GPM918_LOCUS4976</name>
    <name evidence="7" type="ORF">SRO942_LOCUS4977</name>
</gene>
<accession>A0A813UQW5</accession>
<feature type="compositionally biased region" description="Polar residues" evidence="5">
    <location>
        <begin position="98"/>
        <end position="107"/>
    </location>
</feature>
<feature type="compositionally biased region" description="Basic and acidic residues" evidence="5">
    <location>
        <begin position="39"/>
        <end position="92"/>
    </location>
</feature>
<dbReference type="EMBL" id="CAJNOQ010000701">
    <property type="protein sequence ID" value="CAF0829455.1"/>
    <property type="molecule type" value="Genomic_DNA"/>
</dbReference>
<dbReference type="Proteomes" id="UP000681722">
    <property type="component" value="Unassembled WGS sequence"/>
</dbReference>
<evidence type="ECO:0000256" key="5">
    <source>
        <dbReference type="SAM" id="MobiDB-lite"/>
    </source>
</evidence>
<name>A0A813UQW5_9BILA</name>
<dbReference type="GO" id="GO:0003723">
    <property type="term" value="F:RNA binding"/>
    <property type="evidence" value="ECO:0007669"/>
    <property type="project" value="TreeGrafter"/>
</dbReference>
<organism evidence="6 8">
    <name type="scientific">Didymodactylos carnosus</name>
    <dbReference type="NCBI Taxonomy" id="1234261"/>
    <lineage>
        <taxon>Eukaryota</taxon>
        <taxon>Metazoa</taxon>
        <taxon>Spiralia</taxon>
        <taxon>Gnathifera</taxon>
        <taxon>Rotifera</taxon>
        <taxon>Eurotatoria</taxon>
        <taxon>Bdelloidea</taxon>
        <taxon>Philodinida</taxon>
        <taxon>Philodinidae</taxon>
        <taxon>Didymodactylos</taxon>
    </lineage>
</organism>
<feature type="compositionally biased region" description="Low complexity" evidence="5">
    <location>
        <begin position="127"/>
        <end position="138"/>
    </location>
</feature>
<evidence type="ECO:0000256" key="3">
    <source>
        <dbReference type="ARBA" id="ARBA00023187"/>
    </source>
</evidence>
<sequence length="261" mass="30494">MATNAFQPAQGGTSRGESDLSGQSKQYSSRDMPSHKTLKYREKGQNTQDEIRQKDFRRELEDRERTVRDKQPQQRTSDSKRLQSSSSDDRKRSSLRSNNELQSIQSNLDADDPLDESSDDDDNGITNNKQRNRNNNNDTQDDDDDDEDEDDTEELMAELNRIKKERAVEVAKLEQERRVEEERIRTENILKGNPLLNPKAAQQSQVLSTINSSEFRVKRRWDDDVVFKNCAKAENLNKRSQFINDSLRSEFHKKFMEKYIK</sequence>
<keyword evidence="8" id="KW-1185">Reference proteome</keyword>
<reference evidence="6" key="1">
    <citation type="submission" date="2021-02" db="EMBL/GenBank/DDBJ databases">
        <authorList>
            <person name="Nowell W R."/>
        </authorList>
    </citation>
    <scope>NUCLEOTIDE SEQUENCE</scope>
</reference>
<dbReference type="InterPro" id="IPR006973">
    <property type="entry name" value="Cwf_Cwc_15"/>
</dbReference>
<dbReference type="Pfam" id="PF04889">
    <property type="entry name" value="Cwf_Cwc_15"/>
    <property type="match status" value="1"/>
</dbReference>
<dbReference type="GO" id="GO:0071013">
    <property type="term" value="C:catalytic step 2 spliceosome"/>
    <property type="evidence" value="ECO:0007669"/>
    <property type="project" value="TreeGrafter"/>
</dbReference>
<keyword evidence="2" id="KW-0507">mRNA processing</keyword>
<evidence type="ECO:0000313" key="6">
    <source>
        <dbReference type="EMBL" id="CAF0829455.1"/>
    </source>
</evidence>
<feature type="compositionally biased region" description="Acidic residues" evidence="5">
    <location>
        <begin position="109"/>
        <end position="123"/>
    </location>
</feature>
<proteinExistence type="inferred from homology"/>
<dbReference type="AlphaFoldDB" id="A0A813UQW5"/>
<feature type="coiled-coil region" evidence="4">
    <location>
        <begin position="156"/>
        <end position="190"/>
    </location>
</feature>
<feature type="compositionally biased region" description="Polar residues" evidence="5">
    <location>
        <begin position="20"/>
        <end position="31"/>
    </location>
</feature>
<evidence type="ECO:0000256" key="2">
    <source>
        <dbReference type="ARBA" id="ARBA00022664"/>
    </source>
</evidence>
<evidence type="ECO:0000256" key="1">
    <source>
        <dbReference type="ARBA" id="ARBA00006644"/>
    </source>
</evidence>
<protein>
    <submittedName>
        <fullName evidence="6">Uncharacterized protein</fullName>
    </submittedName>
</protein>
<dbReference type="EMBL" id="CAJOBC010000701">
    <property type="protein sequence ID" value="CAF3616485.1"/>
    <property type="molecule type" value="Genomic_DNA"/>
</dbReference>
<evidence type="ECO:0000313" key="7">
    <source>
        <dbReference type="EMBL" id="CAF3616485.1"/>
    </source>
</evidence>
<feature type="compositionally biased region" description="Acidic residues" evidence="5">
    <location>
        <begin position="139"/>
        <end position="152"/>
    </location>
</feature>
<dbReference type="Proteomes" id="UP000663829">
    <property type="component" value="Unassembled WGS sequence"/>
</dbReference>
<keyword evidence="3" id="KW-0508">mRNA splicing</keyword>
<comment type="caution">
    <text evidence="6">The sequence shown here is derived from an EMBL/GenBank/DDBJ whole genome shotgun (WGS) entry which is preliminary data.</text>
</comment>
<evidence type="ECO:0000313" key="8">
    <source>
        <dbReference type="Proteomes" id="UP000663829"/>
    </source>
</evidence>
<dbReference type="GO" id="GO:0045292">
    <property type="term" value="P:mRNA cis splicing, via spliceosome"/>
    <property type="evidence" value="ECO:0007669"/>
    <property type="project" value="TreeGrafter"/>
</dbReference>
<dbReference type="PANTHER" id="PTHR12718:SF2">
    <property type="entry name" value="SPLICEOSOME-ASSOCIATED PROTEIN CWC15 HOMOLOG"/>
    <property type="match status" value="1"/>
</dbReference>
<dbReference type="OrthoDB" id="30179at2759"/>
<dbReference type="PANTHER" id="PTHR12718">
    <property type="entry name" value="CELL CYCLE CONTROL PROTEIN CWF15"/>
    <property type="match status" value="1"/>
</dbReference>
<feature type="region of interest" description="Disordered" evidence="5">
    <location>
        <begin position="1"/>
        <end position="152"/>
    </location>
</feature>
<evidence type="ECO:0000256" key="4">
    <source>
        <dbReference type="SAM" id="Coils"/>
    </source>
</evidence>
<keyword evidence="4" id="KW-0175">Coiled coil</keyword>